<reference evidence="1" key="1">
    <citation type="submission" date="2014-11" db="EMBL/GenBank/DDBJ databases">
        <authorList>
            <person name="Amaro Gonzalez C."/>
        </authorList>
    </citation>
    <scope>NUCLEOTIDE SEQUENCE</scope>
</reference>
<organism evidence="1">
    <name type="scientific">Anguilla anguilla</name>
    <name type="common">European freshwater eel</name>
    <name type="synonym">Muraena anguilla</name>
    <dbReference type="NCBI Taxonomy" id="7936"/>
    <lineage>
        <taxon>Eukaryota</taxon>
        <taxon>Metazoa</taxon>
        <taxon>Chordata</taxon>
        <taxon>Craniata</taxon>
        <taxon>Vertebrata</taxon>
        <taxon>Euteleostomi</taxon>
        <taxon>Actinopterygii</taxon>
        <taxon>Neopterygii</taxon>
        <taxon>Teleostei</taxon>
        <taxon>Anguilliformes</taxon>
        <taxon>Anguillidae</taxon>
        <taxon>Anguilla</taxon>
    </lineage>
</organism>
<proteinExistence type="predicted"/>
<reference evidence="1" key="2">
    <citation type="journal article" date="2015" name="Fish Shellfish Immunol.">
        <title>Early steps in the European eel (Anguilla anguilla)-Vibrio vulnificus interaction in the gills: Role of the RtxA13 toxin.</title>
        <authorList>
            <person name="Callol A."/>
            <person name="Pajuelo D."/>
            <person name="Ebbesson L."/>
            <person name="Teles M."/>
            <person name="MacKenzie S."/>
            <person name="Amaro C."/>
        </authorList>
    </citation>
    <scope>NUCLEOTIDE SEQUENCE</scope>
</reference>
<evidence type="ECO:0000313" key="1">
    <source>
        <dbReference type="EMBL" id="JAH15108.1"/>
    </source>
</evidence>
<name>A0A0E9QG53_ANGAN</name>
<protein>
    <submittedName>
        <fullName evidence="1">Uncharacterized protein</fullName>
    </submittedName>
</protein>
<sequence>MNCVYNCSSRSNPKTKKNNTKHKYCVNLSKHDDDDDSLECL</sequence>
<dbReference type="AlphaFoldDB" id="A0A0E9QG53"/>
<accession>A0A0E9QG53</accession>
<dbReference type="EMBL" id="GBXM01093469">
    <property type="protein sequence ID" value="JAH15108.1"/>
    <property type="molecule type" value="Transcribed_RNA"/>
</dbReference>